<evidence type="ECO:0000256" key="3">
    <source>
        <dbReference type="ARBA" id="ARBA00023242"/>
    </source>
</evidence>
<dbReference type="GO" id="GO:0006289">
    <property type="term" value="P:nucleotide-excision repair"/>
    <property type="evidence" value="ECO:0007669"/>
    <property type="project" value="TreeGrafter"/>
</dbReference>
<sequence length="196" mass="22215">MKFRSVMIDAGPMREFTNIVSTISKLSKECILRLSSDQIFFIVCDENSGPAPPILWCEIPQAMFFSEYQLIGLDDDHKDIYLGLTSDRMRSMASEVVIRASAEGRLTLQIKTDMAKVSTRFRDLRVESFGETQNNEDTSRVCCCRVDAKKLSMFLSADMISHNRTIASVVHKKLVVLCLHTDENVKLQCFISGIVY</sequence>
<dbReference type="EMBL" id="JTDY01001110">
    <property type="protein sequence ID" value="KOB74847.1"/>
    <property type="molecule type" value="Genomic_DNA"/>
</dbReference>
<dbReference type="GO" id="GO:0031573">
    <property type="term" value="P:mitotic intra-S DNA damage checkpoint signaling"/>
    <property type="evidence" value="ECO:0007669"/>
    <property type="project" value="TreeGrafter"/>
</dbReference>
<proteinExistence type="inferred from homology"/>
<dbReference type="AlphaFoldDB" id="A0A0L7LHC7"/>
<comment type="subcellular location">
    <subcellularLocation>
        <location evidence="1">Nucleus</location>
    </subcellularLocation>
</comment>
<gene>
    <name evidence="5" type="ORF">OBRU01_08490</name>
</gene>
<organism evidence="5 6">
    <name type="scientific">Operophtera brumata</name>
    <name type="common">Winter moth</name>
    <name type="synonym">Phalaena brumata</name>
    <dbReference type="NCBI Taxonomy" id="104452"/>
    <lineage>
        <taxon>Eukaryota</taxon>
        <taxon>Metazoa</taxon>
        <taxon>Ecdysozoa</taxon>
        <taxon>Arthropoda</taxon>
        <taxon>Hexapoda</taxon>
        <taxon>Insecta</taxon>
        <taxon>Pterygota</taxon>
        <taxon>Neoptera</taxon>
        <taxon>Endopterygota</taxon>
        <taxon>Lepidoptera</taxon>
        <taxon>Glossata</taxon>
        <taxon>Ditrysia</taxon>
        <taxon>Geometroidea</taxon>
        <taxon>Geometridae</taxon>
        <taxon>Larentiinae</taxon>
        <taxon>Operophtera</taxon>
    </lineage>
</organism>
<protein>
    <recommendedName>
        <fullName evidence="4">Checkpoint protein</fullName>
    </recommendedName>
</protein>
<evidence type="ECO:0000256" key="1">
    <source>
        <dbReference type="ARBA" id="ARBA00004123"/>
    </source>
</evidence>
<dbReference type="GO" id="GO:0030896">
    <property type="term" value="C:checkpoint clamp complex"/>
    <property type="evidence" value="ECO:0007669"/>
    <property type="project" value="InterPro"/>
</dbReference>
<dbReference type="STRING" id="104452.A0A0L7LHC7"/>
<evidence type="ECO:0000256" key="2">
    <source>
        <dbReference type="ARBA" id="ARBA00005563"/>
    </source>
</evidence>
<dbReference type="Proteomes" id="UP000037510">
    <property type="component" value="Unassembled WGS sequence"/>
</dbReference>
<evidence type="ECO:0000313" key="6">
    <source>
        <dbReference type="Proteomes" id="UP000037510"/>
    </source>
</evidence>
<dbReference type="GO" id="GO:0035861">
    <property type="term" value="C:site of double-strand break"/>
    <property type="evidence" value="ECO:0007669"/>
    <property type="project" value="TreeGrafter"/>
</dbReference>
<dbReference type="GO" id="GO:0044778">
    <property type="term" value="P:meiotic DNA integrity checkpoint signaling"/>
    <property type="evidence" value="ECO:0007669"/>
    <property type="project" value="TreeGrafter"/>
</dbReference>
<dbReference type="Gene3D" id="3.70.10.10">
    <property type="match status" value="2"/>
</dbReference>
<comment type="caution">
    <text evidence="5">The sequence shown here is derived from an EMBL/GenBank/DDBJ whole genome shotgun (WGS) entry which is preliminary data.</text>
</comment>
<keyword evidence="6" id="KW-1185">Reference proteome</keyword>
<name>A0A0L7LHC7_OPEBR</name>
<accession>A0A0L7LHC7</accession>
<dbReference type="Pfam" id="PF04005">
    <property type="entry name" value="Hus1"/>
    <property type="match status" value="2"/>
</dbReference>
<dbReference type="PANTHER" id="PTHR12900:SF0">
    <property type="entry name" value="CHECKPOINT PROTEIN"/>
    <property type="match status" value="1"/>
</dbReference>
<dbReference type="GO" id="GO:0000724">
    <property type="term" value="P:double-strand break repair via homologous recombination"/>
    <property type="evidence" value="ECO:0007669"/>
    <property type="project" value="TreeGrafter"/>
</dbReference>
<evidence type="ECO:0000313" key="5">
    <source>
        <dbReference type="EMBL" id="KOB74847.1"/>
    </source>
</evidence>
<dbReference type="InterPro" id="IPR016580">
    <property type="entry name" value="HUS1"/>
</dbReference>
<keyword evidence="3" id="KW-0539">Nucleus</keyword>
<dbReference type="GO" id="GO:0033314">
    <property type="term" value="P:mitotic DNA replication checkpoint signaling"/>
    <property type="evidence" value="ECO:0007669"/>
    <property type="project" value="TreeGrafter"/>
</dbReference>
<dbReference type="GO" id="GO:0005730">
    <property type="term" value="C:nucleolus"/>
    <property type="evidence" value="ECO:0007669"/>
    <property type="project" value="InterPro"/>
</dbReference>
<dbReference type="InterPro" id="IPR007150">
    <property type="entry name" value="HUS1/Mec3"/>
</dbReference>
<dbReference type="PANTHER" id="PTHR12900">
    <property type="entry name" value="MITOTIC AND DNA DAMAGE CHECKPOINT PROTEIN HUS1"/>
    <property type="match status" value="1"/>
</dbReference>
<dbReference type="GO" id="GO:0000723">
    <property type="term" value="P:telomere maintenance"/>
    <property type="evidence" value="ECO:0007669"/>
    <property type="project" value="TreeGrafter"/>
</dbReference>
<dbReference type="PIRSF" id="PIRSF011312">
    <property type="entry name" value="Cell_cycle_HUS1"/>
    <property type="match status" value="1"/>
</dbReference>
<comment type="similarity">
    <text evidence="2 4">Belongs to the HUS1 family.</text>
</comment>
<evidence type="ECO:0000256" key="4">
    <source>
        <dbReference type="PIRNR" id="PIRNR011312"/>
    </source>
</evidence>
<reference evidence="5 6" key="1">
    <citation type="journal article" date="2015" name="Genome Biol. Evol.">
        <title>The genome of winter moth (Operophtera brumata) provides a genomic perspective on sexual dimorphism and phenology.</title>
        <authorList>
            <person name="Derks M.F."/>
            <person name="Smit S."/>
            <person name="Salis L."/>
            <person name="Schijlen E."/>
            <person name="Bossers A."/>
            <person name="Mateman C."/>
            <person name="Pijl A.S."/>
            <person name="de Ridder D."/>
            <person name="Groenen M.A."/>
            <person name="Visser M.E."/>
            <person name="Megens H.J."/>
        </authorList>
    </citation>
    <scope>NUCLEOTIDE SEQUENCE [LARGE SCALE GENOMIC DNA]</scope>
    <source>
        <strain evidence="5">WM2013NL</strain>
        <tissue evidence="5">Head and thorax</tissue>
    </source>
</reference>